<organism evidence="2 3">
    <name type="scientific">Paraburkholderia susongensis</name>
    <dbReference type="NCBI Taxonomy" id="1515439"/>
    <lineage>
        <taxon>Bacteria</taxon>
        <taxon>Pseudomonadati</taxon>
        <taxon>Pseudomonadota</taxon>
        <taxon>Betaproteobacteria</taxon>
        <taxon>Burkholderiales</taxon>
        <taxon>Burkholderiaceae</taxon>
        <taxon>Paraburkholderia</taxon>
    </lineage>
</organism>
<dbReference type="AlphaFoldDB" id="A0A1X7I408"/>
<accession>A0A1X7I408</accession>
<sequence length="161" mass="17724">MNTSKTRQIVGVVVVLLAIWAIARHFDSSKAGTSTSTQSAATSTQSQPAPTQTPPVAQAASCTVDNVTINQFKPTYDQRLQSARVTGTLTHTCPYPVGVEIRWTSYGKDGSVAFTRSFWPNSISNIRPNEEMPFDFTESTSERPERSTVVVQSVRAWQARR</sequence>
<dbReference type="Proteomes" id="UP000193228">
    <property type="component" value="Unassembled WGS sequence"/>
</dbReference>
<name>A0A1X7I408_9BURK</name>
<protein>
    <submittedName>
        <fullName evidence="2">Uncharacterized protein</fullName>
    </submittedName>
</protein>
<evidence type="ECO:0000313" key="3">
    <source>
        <dbReference type="Proteomes" id="UP000193228"/>
    </source>
</evidence>
<proteinExistence type="predicted"/>
<dbReference type="EMBL" id="FXAT01000001">
    <property type="protein sequence ID" value="SMG09134.1"/>
    <property type="molecule type" value="Genomic_DNA"/>
</dbReference>
<evidence type="ECO:0000256" key="1">
    <source>
        <dbReference type="SAM" id="MobiDB-lite"/>
    </source>
</evidence>
<feature type="region of interest" description="Disordered" evidence="1">
    <location>
        <begin position="30"/>
        <end position="58"/>
    </location>
</feature>
<reference evidence="3" key="1">
    <citation type="submission" date="2017-04" db="EMBL/GenBank/DDBJ databases">
        <authorList>
            <person name="Varghese N."/>
            <person name="Submissions S."/>
        </authorList>
    </citation>
    <scope>NUCLEOTIDE SEQUENCE [LARGE SCALE GENOMIC DNA]</scope>
    <source>
        <strain evidence="3">LMG 29540</strain>
    </source>
</reference>
<evidence type="ECO:0000313" key="2">
    <source>
        <dbReference type="EMBL" id="SMG09134.1"/>
    </source>
</evidence>
<dbReference type="RefSeq" id="WP_143808765.1">
    <property type="nucleotide sequence ID" value="NZ_FXAT01000001.1"/>
</dbReference>
<keyword evidence="3" id="KW-1185">Reference proteome</keyword>
<gene>
    <name evidence="2" type="ORF">SAMN06265784_101308</name>
</gene>